<accession>A0A6L5XYU1</accession>
<dbReference type="InterPro" id="IPR006675">
    <property type="entry name" value="HDIG_dom"/>
</dbReference>
<feature type="domain" description="HD" evidence="2">
    <location>
        <begin position="266"/>
        <end position="356"/>
    </location>
</feature>
<keyword evidence="1" id="KW-0812">Transmembrane</keyword>
<dbReference type="SUPFAM" id="SSF109604">
    <property type="entry name" value="HD-domain/PDEase-like"/>
    <property type="match status" value="1"/>
</dbReference>
<dbReference type="InterPro" id="IPR052722">
    <property type="entry name" value="PgpH_phosphodiesterase"/>
</dbReference>
<feature type="transmembrane region" description="Helical" evidence="1">
    <location>
        <begin position="41"/>
        <end position="60"/>
    </location>
</feature>
<evidence type="ECO:0000313" key="3">
    <source>
        <dbReference type="EMBL" id="MSS64020.1"/>
    </source>
</evidence>
<organism evidence="3 4">
    <name type="scientific">Velocimicrobium porci</name>
    <dbReference type="NCBI Taxonomy" id="2606634"/>
    <lineage>
        <taxon>Bacteria</taxon>
        <taxon>Bacillati</taxon>
        <taxon>Bacillota</taxon>
        <taxon>Clostridia</taxon>
        <taxon>Lachnospirales</taxon>
        <taxon>Lachnospiraceae</taxon>
        <taxon>Velocimicrobium</taxon>
    </lineage>
</organism>
<name>A0A6L5XYU1_9FIRM</name>
<sequence>MKEKKMLFRKKKETLIGVILLLATILGGFVANNLFPQKANSLRKSFAMTILMVLIVWFGIDIDEFRLIDEKQKQQLFVASYFLSLCFSIASGAVPVYNLWMVGGAWIAAYLNLYLGLAIQFIFTYFVCSLNRYTIEEFLFYFILGAVICLLGKYCDKRITFIYVTIITVSCNIILLFVANNFVFHDSMNTNTFYSVGTTVLVTVSIFLGFRYGTKYMEWEESKIGLEKMDGDMLGNARSSTEDIYPKILSEDFELLKQLRERSTVLYGHSLKIAELSSGAARLIGCNQEVARAGGLYHEIGKLKGKDYVEEGVLLTKEYHFPKEVVDVIKQHNSKIEKPKSKEAAVVMLAESVVSTIHYFEYEKKKASKEGRELKEQPVNKIVSNIMDIRFTKGALDESGISISEFNKLKQYFIESLF</sequence>
<reference evidence="3 4" key="1">
    <citation type="submission" date="2019-08" db="EMBL/GenBank/DDBJ databases">
        <title>In-depth cultivation of the pig gut microbiome towards novel bacterial diversity and tailored functional studies.</title>
        <authorList>
            <person name="Wylensek D."/>
            <person name="Hitch T.C.A."/>
            <person name="Clavel T."/>
        </authorList>
    </citation>
    <scope>NUCLEOTIDE SEQUENCE [LARGE SCALE GENOMIC DNA]</scope>
    <source>
        <strain evidence="3 4">WCA-693-APC-MOT-I</strain>
    </source>
</reference>
<dbReference type="RefSeq" id="WP_154519425.1">
    <property type="nucleotide sequence ID" value="NZ_VUMT01000012.1"/>
</dbReference>
<proteinExistence type="predicted"/>
<dbReference type="CDD" id="cd00077">
    <property type="entry name" value="HDc"/>
    <property type="match status" value="1"/>
</dbReference>
<feature type="transmembrane region" description="Helical" evidence="1">
    <location>
        <begin position="138"/>
        <end position="154"/>
    </location>
</feature>
<dbReference type="InterPro" id="IPR006674">
    <property type="entry name" value="HD_domain"/>
</dbReference>
<dbReference type="InterPro" id="IPR003607">
    <property type="entry name" value="HD/PDEase_dom"/>
</dbReference>
<evidence type="ECO:0000313" key="4">
    <source>
        <dbReference type="Proteomes" id="UP000482209"/>
    </source>
</evidence>
<dbReference type="Proteomes" id="UP000482209">
    <property type="component" value="Unassembled WGS sequence"/>
</dbReference>
<dbReference type="EMBL" id="VUMT01000012">
    <property type="protein sequence ID" value="MSS64020.1"/>
    <property type="molecule type" value="Genomic_DNA"/>
</dbReference>
<dbReference type="PANTHER" id="PTHR36442">
    <property type="entry name" value="CYCLIC-DI-AMP PHOSPHODIESTERASE PGPH"/>
    <property type="match status" value="1"/>
</dbReference>
<dbReference type="AlphaFoldDB" id="A0A6L5XYU1"/>
<comment type="caution">
    <text evidence="3">The sequence shown here is derived from an EMBL/GenBank/DDBJ whole genome shotgun (WGS) entry which is preliminary data.</text>
</comment>
<keyword evidence="1" id="KW-0472">Membrane</keyword>
<dbReference type="Pfam" id="PF01966">
    <property type="entry name" value="HD"/>
    <property type="match status" value="1"/>
</dbReference>
<feature type="transmembrane region" description="Helical" evidence="1">
    <location>
        <begin position="160"/>
        <end position="179"/>
    </location>
</feature>
<keyword evidence="4" id="KW-1185">Reference proteome</keyword>
<dbReference type="NCBIfam" id="TIGR00277">
    <property type="entry name" value="HDIG"/>
    <property type="match status" value="1"/>
</dbReference>
<gene>
    <name evidence="3" type="ORF">FYJ58_09050</name>
</gene>
<dbReference type="Gene3D" id="1.10.3210.10">
    <property type="entry name" value="Hypothetical protein af1432"/>
    <property type="match status" value="1"/>
</dbReference>
<dbReference type="PROSITE" id="PS51831">
    <property type="entry name" value="HD"/>
    <property type="match status" value="1"/>
</dbReference>
<keyword evidence="1" id="KW-1133">Transmembrane helix</keyword>
<evidence type="ECO:0000256" key="1">
    <source>
        <dbReference type="SAM" id="Phobius"/>
    </source>
</evidence>
<evidence type="ECO:0000259" key="2">
    <source>
        <dbReference type="PROSITE" id="PS51831"/>
    </source>
</evidence>
<dbReference type="PANTHER" id="PTHR36442:SF1">
    <property type="entry name" value="CYCLIC-DI-AMP PHOSPHODIESTERASE PGPH"/>
    <property type="match status" value="1"/>
</dbReference>
<feature type="transmembrane region" description="Helical" evidence="1">
    <location>
        <begin position="191"/>
        <end position="210"/>
    </location>
</feature>
<protein>
    <submittedName>
        <fullName evidence="3">HDIG domain-containing protein</fullName>
    </submittedName>
</protein>
<feature type="transmembrane region" description="Helical" evidence="1">
    <location>
        <begin position="106"/>
        <end position="126"/>
    </location>
</feature>
<feature type="transmembrane region" description="Helical" evidence="1">
    <location>
        <begin position="81"/>
        <end position="100"/>
    </location>
</feature>